<keyword evidence="2" id="KW-1133">Transmembrane helix</keyword>
<feature type="region of interest" description="Disordered" evidence="1">
    <location>
        <begin position="172"/>
        <end position="222"/>
    </location>
</feature>
<evidence type="ECO:0000313" key="4">
    <source>
        <dbReference type="Proteomes" id="UP000662185"/>
    </source>
</evidence>
<name>A0A926WE84_9NOST</name>
<protein>
    <recommendedName>
        <fullName evidence="5">Cell division protein FtsL</fullName>
    </recommendedName>
</protein>
<dbReference type="EMBL" id="JACJQU010000002">
    <property type="protein sequence ID" value="MBD2292996.1"/>
    <property type="molecule type" value="Genomic_DNA"/>
</dbReference>
<dbReference type="Proteomes" id="UP000662185">
    <property type="component" value="Unassembled WGS sequence"/>
</dbReference>
<keyword evidence="2" id="KW-0472">Membrane</keyword>
<reference evidence="4" key="1">
    <citation type="journal article" date="2020" name="ISME J.">
        <title>Comparative genomics reveals insights into cyanobacterial evolution and habitat adaptation.</title>
        <authorList>
            <person name="Chen M.Y."/>
            <person name="Teng W.K."/>
            <person name="Zhao L."/>
            <person name="Hu C.X."/>
            <person name="Zhou Y.K."/>
            <person name="Han B.P."/>
            <person name="Song L.R."/>
            <person name="Shu W.S."/>
        </authorList>
    </citation>
    <scope>NUCLEOTIDE SEQUENCE [LARGE SCALE GENOMIC DNA]</scope>
    <source>
        <strain evidence="4">FACHB-251</strain>
    </source>
</reference>
<evidence type="ECO:0000256" key="2">
    <source>
        <dbReference type="SAM" id="Phobius"/>
    </source>
</evidence>
<gene>
    <name evidence="3" type="ORF">H6G06_05740</name>
</gene>
<feature type="transmembrane region" description="Helical" evidence="2">
    <location>
        <begin position="113"/>
        <end position="134"/>
    </location>
</feature>
<sequence length="222" mass="24290">MAVARKSVVSTKSSWFRRNSAPTLDQQRSRKLLTNMQTTSIPASASTVVRPRRERNSTTNLSNSLVNEAVISTLEKKSGQQTSSNIHRQSNEHLPMMSTAGAAPMWLLRLHTVYRYSSVTAFLFVAATLVVYGWTVYSQELWSQAYRTLQSLQRHERQLTTTNATLTSKMAQEAEEPGAGLVSPTPGGTIFLPPTSHSPGSASSTTISNSEAQPQTSSPLGY</sequence>
<feature type="compositionally biased region" description="Polar residues" evidence="1">
    <location>
        <begin position="8"/>
        <end position="28"/>
    </location>
</feature>
<evidence type="ECO:0000256" key="1">
    <source>
        <dbReference type="SAM" id="MobiDB-lite"/>
    </source>
</evidence>
<accession>A0A926WE84</accession>
<dbReference type="AlphaFoldDB" id="A0A926WE84"/>
<proteinExistence type="predicted"/>
<feature type="compositionally biased region" description="Polar residues" evidence="1">
    <location>
        <begin position="195"/>
        <end position="222"/>
    </location>
</feature>
<evidence type="ECO:0008006" key="5">
    <source>
        <dbReference type="Google" id="ProtNLM"/>
    </source>
</evidence>
<evidence type="ECO:0000313" key="3">
    <source>
        <dbReference type="EMBL" id="MBD2292996.1"/>
    </source>
</evidence>
<keyword evidence="4" id="KW-1185">Reference proteome</keyword>
<comment type="caution">
    <text evidence="3">The sequence shown here is derived from an EMBL/GenBank/DDBJ whole genome shotgun (WGS) entry which is preliminary data.</text>
</comment>
<organism evidence="3 4">
    <name type="scientific">Anabaena sphaerica FACHB-251</name>
    <dbReference type="NCBI Taxonomy" id="2692883"/>
    <lineage>
        <taxon>Bacteria</taxon>
        <taxon>Bacillati</taxon>
        <taxon>Cyanobacteriota</taxon>
        <taxon>Cyanophyceae</taxon>
        <taxon>Nostocales</taxon>
        <taxon>Nostocaceae</taxon>
        <taxon>Anabaena</taxon>
    </lineage>
</organism>
<keyword evidence="2" id="KW-0812">Transmembrane</keyword>
<feature type="region of interest" description="Disordered" evidence="1">
    <location>
        <begin position="1"/>
        <end position="28"/>
    </location>
</feature>